<dbReference type="Proteomes" id="UP000648257">
    <property type="component" value="Unassembled WGS sequence"/>
</dbReference>
<keyword evidence="1" id="KW-0812">Transmembrane</keyword>
<dbReference type="EMBL" id="JACOFW010000031">
    <property type="protein sequence ID" value="MBC3809359.1"/>
    <property type="molecule type" value="Genomic_DNA"/>
</dbReference>
<keyword evidence="3" id="KW-1185">Reference proteome</keyword>
<keyword evidence="1" id="KW-0472">Membrane</keyword>
<comment type="caution">
    <text evidence="2">The sequence shown here is derived from an EMBL/GenBank/DDBJ whole genome shotgun (WGS) entry which is preliminary data.</text>
</comment>
<feature type="transmembrane region" description="Helical" evidence="1">
    <location>
        <begin position="16"/>
        <end position="37"/>
    </location>
</feature>
<reference evidence="2 3" key="1">
    <citation type="submission" date="2020-08" db="EMBL/GenBank/DDBJ databases">
        <title>Novel species isolated from subtropical streams in China.</title>
        <authorList>
            <person name="Lu H."/>
        </authorList>
    </citation>
    <scope>NUCLEOTIDE SEQUENCE [LARGE SCALE GENOMIC DNA]</scope>
    <source>
        <strain evidence="2 3">KACC 16656</strain>
    </source>
</reference>
<evidence type="ECO:0000313" key="3">
    <source>
        <dbReference type="Proteomes" id="UP000648257"/>
    </source>
</evidence>
<feature type="transmembrane region" description="Helical" evidence="1">
    <location>
        <begin position="92"/>
        <end position="119"/>
    </location>
</feature>
<keyword evidence="1" id="KW-1133">Transmembrane helix</keyword>
<feature type="transmembrane region" description="Helical" evidence="1">
    <location>
        <begin position="43"/>
        <end position="71"/>
    </location>
</feature>
<gene>
    <name evidence="2" type="ORF">H8K52_18620</name>
</gene>
<accession>A0ABR6X8U6</accession>
<protein>
    <submittedName>
        <fullName evidence="2">Uncharacterized protein</fullName>
    </submittedName>
</protein>
<dbReference type="RefSeq" id="WP_186924420.1">
    <property type="nucleotide sequence ID" value="NZ_JACOFW010000031.1"/>
</dbReference>
<proteinExistence type="predicted"/>
<evidence type="ECO:0000256" key="1">
    <source>
        <dbReference type="SAM" id="Phobius"/>
    </source>
</evidence>
<name>A0ABR6X8U6_9BURK</name>
<sequence length="197" mass="22680">MIFSQTISLKKSKSKILAACALFLVFCIFMAGFFLNIALEEHFFFASTIPIASTSFWVFLALIPCFTVLLIKANFDKQHSDYYPTWWVRRLIMFPLFVLFSAALVATAPLGWLITYTWLGEHPNTQVSARIITIEKYRQKTRSCDQQGEVVVGARQIRICFEGLIDLPIKRKGDIKLLGRQSSFGFMIERIQYNQTE</sequence>
<evidence type="ECO:0000313" key="2">
    <source>
        <dbReference type="EMBL" id="MBC3809359.1"/>
    </source>
</evidence>
<organism evidence="2 3">
    <name type="scientific">Undibacterium seohonense</name>
    <dbReference type="NCBI Taxonomy" id="1344950"/>
    <lineage>
        <taxon>Bacteria</taxon>
        <taxon>Pseudomonadati</taxon>
        <taxon>Pseudomonadota</taxon>
        <taxon>Betaproteobacteria</taxon>
        <taxon>Burkholderiales</taxon>
        <taxon>Oxalobacteraceae</taxon>
        <taxon>Undibacterium</taxon>
    </lineage>
</organism>